<dbReference type="SMART" id="SM00470">
    <property type="entry name" value="ParB"/>
    <property type="match status" value="1"/>
</dbReference>
<dbReference type="EMBL" id="VDUZ01000032">
    <property type="protein sequence ID" value="TXL72525.1"/>
    <property type="molecule type" value="Genomic_DNA"/>
</dbReference>
<dbReference type="AlphaFoldDB" id="A0A5C8PFT8"/>
<evidence type="ECO:0000313" key="5">
    <source>
        <dbReference type="Proteomes" id="UP000321638"/>
    </source>
</evidence>
<dbReference type="SUPFAM" id="SSF110849">
    <property type="entry name" value="ParB/Sulfiredoxin"/>
    <property type="match status" value="1"/>
</dbReference>
<comment type="similarity">
    <text evidence="1">Belongs to the ParB family.</text>
</comment>
<reference evidence="4 5" key="1">
    <citation type="submission" date="2019-06" db="EMBL/GenBank/DDBJ databases">
        <title>New taxonomy in bacterial strain CC-CFT640, isolated from vineyard.</title>
        <authorList>
            <person name="Lin S.-Y."/>
            <person name="Tsai C.-F."/>
            <person name="Young C.-C."/>
        </authorList>
    </citation>
    <scope>NUCLEOTIDE SEQUENCE [LARGE SCALE GENOMIC DNA]</scope>
    <source>
        <strain evidence="4 5">CC-CFT640</strain>
    </source>
</reference>
<feature type="region of interest" description="Disordered" evidence="2">
    <location>
        <begin position="530"/>
        <end position="570"/>
    </location>
</feature>
<dbReference type="PANTHER" id="PTHR33375:SF7">
    <property type="entry name" value="CHROMOSOME 2-PARTITIONING PROTEIN PARB-RELATED"/>
    <property type="match status" value="1"/>
</dbReference>
<name>A0A5C8PFT8_9HYPH</name>
<dbReference type="InterPro" id="IPR050336">
    <property type="entry name" value="Chromosome_partition/occlusion"/>
</dbReference>
<feature type="compositionally biased region" description="Low complexity" evidence="2">
    <location>
        <begin position="421"/>
        <end position="438"/>
    </location>
</feature>
<keyword evidence="5" id="KW-1185">Reference proteome</keyword>
<sequence>MIKPKWKSLLQRSVVEWLTAHPDVSRNEIARRADLDKSIVIKIANGEKDNLNGDSAVKLAGVMGITVEDLYAGRSTPSTAPASVPAEVIDATTDVRGTLRMLSLDQLAINPLNPRKAFDDDTIGELAESIATHGVLQNLVSAPPGKDGLHVVTAGGRRQRALMRLAEVGRWDPKAPNIPVRVLNSDEPHVRALALVENLQRVELRPMEEAEAFAELHELDPTTWTTTRIAETVHRTQRFVQQRLALATKLTAPAKRALTEGVISVEMARELAKAPMKQQAQIVATIKTDAQNEWGEKWDAEAIREEITGSWYPVSRALFDRQAYDGEIVRDDNDGEAWFTDAKQFEKLQLAAAEAKATELRTQRAWVKVVNAHKHQYFHSYDYNTSRAKDLSRAGAVIEIEHDWEIKVHDGLLERTSDSGTASRSANTKSSSKASAATEKPEPEPYTKSLLIRTKGEKTAHLQDAIVRVGCRDEGDTAICLAIVGMLGIVSKVKIGDASYGSEDTRRGAAQARRMQALYAEIVAAAKAQKARGGSVSEPDDDDDVADDVEADDAGVLDRDPDQVNRPWSEWSGPPPMAIWTWLRGKTRDERLQIFATLIADRCGYYVGYAASVAPHHDAFDVALAQHLGIDMRSVWRPTEAWLAGSRKPRLEVLARGLRIDPLPKSTTQLRAAIAARFEEADKPGGEQLPPAAEWVPPEMRILDKAAFDKAFTHYKQLPDPEPAGERRSRRAQAEGASA</sequence>
<evidence type="ECO:0000259" key="3">
    <source>
        <dbReference type="PROSITE" id="PS50943"/>
    </source>
</evidence>
<proteinExistence type="inferred from homology"/>
<dbReference type="PROSITE" id="PS50943">
    <property type="entry name" value="HTH_CROC1"/>
    <property type="match status" value="1"/>
</dbReference>
<dbReference type="Proteomes" id="UP000321638">
    <property type="component" value="Unassembled WGS sequence"/>
</dbReference>
<dbReference type="CDD" id="cd16406">
    <property type="entry name" value="ParB_N_like"/>
    <property type="match status" value="1"/>
</dbReference>
<dbReference type="PANTHER" id="PTHR33375">
    <property type="entry name" value="CHROMOSOME-PARTITIONING PROTEIN PARB-RELATED"/>
    <property type="match status" value="1"/>
</dbReference>
<dbReference type="OrthoDB" id="9802051at2"/>
<accession>A0A5C8PFT8</accession>
<feature type="region of interest" description="Disordered" evidence="2">
    <location>
        <begin position="715"/>
        <end position="739"/>
    </location>
</feature>
<dbReference type="GO" id="GO:0003677">
    <property type="term" value="F:DNA binding"/>
    <property type="evidence" value="ECO:0007669"/>
    <property type="project" value="InterPro"/>
</dbReference>
<comment type="caution">
    <text evidence="4">The sequence shown here is derived from an EMBL/GenBank/DDBJ whole genome shotgun (WGS) entry which is preliminary data.</text>
</comment>
<dbReference type="Gene3D" id="1.10.10.2830">
    <property type="match status" value="1"/>
</dbReference>
<dbReference type="NCBIfam" id="TIGR00180">
    <property type="entry name" value="parB_part"/>
    <property type="match status" value="1"/>
</dbReference>
<dbReference type="RefSeq" id="WP_147849684.1">
    <property type="nucleotide sequence ID" value="NZ_VDUZ01000032.1"/>
</dbReference>
<feature type="region of interest" description="Disordered" evidence="2">
    <location>
        <begin position="415"/>
        <end position="448"/>
    </location>
</feature>
<dbReference type="InterPro" id="IPR004437">
    <property type="entry name" value="ParB/RepB/Spo0J"/>
</dbReference>
<dbReference type="InterPro" id="IPR003115">
    <property type="entry name" value="ParB_N"/>
</dbReference>
<dbReference type="InterPro" id="IPR036086">
    <property type="entry name" value="ParB/Sulfiredoxin_sf"/>
</dbReference>
<gene>
    <name evidence="4" type="ORF">FHP25_24840</name>
</gene>
<dbReference type="GO" id="GO:0007059">
    <property type="term" value="P:chromosome segregation"/>
    <property type="evidence" value="ECO:0007669"/>
    <property type="project" value="TreeGrafter"/>
</dbReference>
<dbReference type="Pfam" id="PF17762">
    <property type="entry name" value="HTH_ParB"/>
    <property type="match status" value="1"/>
</dbReference>
<protein>
    <submittedName>
        <fullName evidence="4">ParB/RepB/Spo0J family partition protein</fullName>
    </submittedName>
</protein>
<organism evidence="4 5">
    <name type="scientific">Vineibacter terrae</name>
    <dbReference type="NCBI Taxonomy" id="2586908"/>
    <lineage>
        <taxon>Bacteria</taxon>
        <taxon>Pseudomonadati</taxon>
        <taxon>Pseudomonadota</taxon>
        <taxon>Alphaproteobacteria</taxon>
        <taxon>Hyphomicrobiales</taxon>
        <taxon>Vineibacter</taxon>
    </lineage>
</organism>
<evidence type="ECO:0000256" key="1">
    <source>
        <dbReference type="ARBA" id="ARBA00006295"/>
    </source>
</evidence>
<feature type="compositionally biased region" description="Acidic residues" evidence="2">
    <location>
        <begin position="538"/>
        <end position="555"/>
    </location>
</feature>
<evidence type="ECO:0000313" key="4">
    <source>
        <dbReference type="EMBL" id="TXL72525.1"/>
    </source>
</evidence>
<evidence type="ECO:0000256" key="2">
    <source>
        <dbReference type="SAM" id="MobiDB-lite"/>
    </source>
</evidence>
<dbReference type="Gene3D" id="3.90.1530.30">
    <property type="match status" value="1"/>
</dbReference>
<dbReference type="Pfam" id="PF02195">
    <property type="entry name" value="ParB_N"/>
    <property type="match status" value="1"/>
</dbReference>
<dbReference type="InterPro" id="IPR001387">
    <property type="entry name" value="Cro/C1-type_HTH"/>
</dbReference>
<dbReference type="GO" id="GO:0005694">
    <property type="term" value="C:chromosome"/>
    <property type="evidence" value="ECO:0007669"/>
    <property type="project" value="TreeGrafter"/>
</dbReference>
<dbReference type="InterPro" id="IPR041468">
    <property type="entry name" value="HTH_ParB/Spo0J"/>
</dbReference>
<feature type="domain" description="HTH cro/C1-type" evidence="3">
    <location>
        <begin position="25"/>
        <end position="70"/>
    </location>
</feature>